<dbReference type="EMBL" id="LK996017">
    <property type="protein sequence ID" value="CDX00411.1"/>
    <property type="molecule type" value="Genomic_DNA"/>
</dbReference>
<keyword evidence="3" id="KW-0004">4Fe-4S</keyword>
<dbReference type="RefSeq" id="WP_208925228.1">
    <property type="nucleotide sequence ID" value="NZ_LK996017.1"/>
</dbReference>
<dbReference type="AlphaFoldDB" id="A0A098AXR7"/>
<dbReference type="InterPro" id="IPR017900">
    <property type="entry name" value="4Fe4S_Fe_S_CS"/>
</dbReference>
<dbReference type="SUPFAM" id="SSF54862">
    <property type="entry name" value="4Fe-4S ferredoxins"/>
    <property type="match status" value="1"/>
</dbReference>
<keyword evidence="4" id="KW-0949">S-adenosyl-L-methionine</keyword>
<dbReference type="InterPro" id="IPR040074">
    <property type="entry name" value="BssD/PflA/YjjW"/>
</dbReference>
<keyword evidence="6" id="KW-0560">Oxidoreductase</keyword>
<protein>
    <submittedName>
        <fullName evidence="12">4-hydroxyphenylacetate decarboxylase activating enzyme</fullName>
    </submittedName>
</protein>
<evidence type="ECO:0000259" key="11">
    <source>
        <dbReference type="PROSITE" id="PS51918"/>
    </source>
</evidence>
<dbReference type="GO" id="GO:0046872">
    <property type="term" value="F:metal ion binding"/>
    <property type="evidence" value="ECO:0007669"/>
    <property type="project" value="UniProtKB-KW"/>
</dbReference>
<dbReference type="InterPro" id="IPR034457">
    <property type="entry name" value="Organic_radical-activating"/>
</dbReference>
<evidence type="ECO:0000256" key="9">
    <source>
        <dbReference type="ARBA" id="ARBA00047365"/>
    </source>
</evidence>
<dbReference type="PROSITE" id="PS51379">
    <property type="entry name" value="4FE4S_FER_2"/>
    <property type="match status" value="2"/>
</dbReference>
<dbReference type="PROSITE" id="PS01087">
    <property type="entry name" value="RADICAL_ACTIVATING"/>
    <property type="match status" value="1"/>
</dbReference>
<dbReference type="InterPro" id="IPR058240">
    <property type="entry name" value="rSAM_sf"/>
</dbReference>
<evidence type="ECO:0000256" key="2">
    <source>
        <dbReference type="ARBA" id="ARBA00009777"/>
    </source>
</evidence>
<proteinExistence type="inferred from homology"/>
<keyword evidence="7" id="KW-0408">Iron</keyword>
<evidence type="ECO:0000256" key="4">
    <source>
        <dbReference type="ARBA" id="ARBA00022691"/>
    </source>
</evidence>
<dbReference type="PIRSF" id="PIRSF000371">
    <property type="entry name" value="PFL_act_enz"/>
    <property type="match status" value="1"/>
</dbReference>
<dbReference type="SFLD" id="SFLDS00029">
    <property type="entry name" value="Radical_SAM"/>
    <property type="match status" value="1"/>
</dbReference>
<dbReference type="PANTHER" id="PTHR30352">
    <property type="entry name" value="PYRUVATE FORMATE-LYASE-ACTIVATING ENZYME"/>
    <property type="match status" value="1"/>
</dbReference>
<dbReference type="SFLD" id="SFLDG01118">
    <property type="entry name" value="activating_enzymes__group_2"/>
    <property type="match status" value="1"/>
</dbReference>
<comment type="similarity">
    <text evidence="2">Belongs to the organic radical-activating enzymes family.</text>
</comment>
<dbReference type="PROSITE" id="PS00198">
    <property type="entry name" value="4FE4S_FER_1"/>
    <property type="match status" value="1"/>
</dbReference>
<dbReference type="Gene3D" id="3.30.70.20">
    <property type="match status" value="1"/>
</dbReference>
<dbReference type="InterPro" id="IPR001989">
    <property type="entry name" value="Radical_activat_CS"/>
</dbReference>
<dbReference type="PANTHER" id="PTHR30352:SF4">
    <property type="entry name" value="PYRUVATE FORMATE-LYASE 2-ACTIVATING ENZYME"/>
    <property type="match status" value="1"/>
</dbReference>
<evidence type="ECO:0000256" key="6">
    <source>
        <dbReference type="ARBA" id="ARBA00023002"/>
    </source>
</evidence>
<name>A0A098AXR7_DESHA</name>
<dbReference type="Gene3D" id="3.20.20.70">
    <property type="entry name" value="Aldolase class I"/>
    <property type="match status" value="1"/>
</dbReference>
<sequence length="310" mass="35363">MGESKVSERKTGIVFNIQHYSVHDGPGIRTIVFTKGCPLRCPWCSNPESQRLQLQLGFNPNKCLGIKACFRCAEVCAYGAVKLNVEESDRILIDRKLCTDCLQCVDVCPSQALQAFGKPITVEDVLKEVEKDSVFYARSGGGLTFSGGEPLMQGNFVAETLKEARRRRLKTTIETCGYADWSTMEKVCQHLTSLIMDIKCMDPEKHQEYTGASNELILDNFNKLCEHFPKLPKLIRTPVVPGFNDREEDIREIAEFVKDKPNVTYELLKYHRLGQQKYHFLGREYPWPDTQLEDVKFEKLKEVAKSIVNQ</sequence>
<dbReference type="PROSITE" id="PS51918">
    <property type="entry name" value="RADICAL_SAM"/>
    <property type="match status" value="1"/>
</dbReference>
<keyword evidence="8" id="KW-0411">Iron-sulfur</keyword>
<dbReference type="SUPFAM" id="SSF102114">
    <property type="entry name" value="Radical SAM enzymes"/>
    <property type="match status" value="1"/>
</dbReference>
<feature type="domain" description="Radical SAM core" evidence="11">
    <location>
        <begin position="23"/>
        <end position="310"/>
    </location>
</feature>
<dbReference type="InterPro" id="IPR007197">
    <property type="entry name" value="rSAM"/>
</dbReference>
<dbReference type="PATRIC" id="fig|49338.4.peg.557"/>
<keyword evidence="5" id="KW-0479">Metal-binding</keyword>
<evidence type="ECO:0000256" key="7">
    <source>
        <dbReference type="ARBA" id="ARBA00023004"/>
    </source>
</evidence>
<evidence type="ECO:0000256" key="3">
    <source>
        <dbReference type="ARBA" id="ARBA00022485"/>
    </source>
</evidence>
<organism evidence="12">
    <name type="scientific">Desulfitobacterium hafniense</name>
    <name type="common">Desulfitobacterium frappieri</name>
    <dbReference type="NCBI Taxonomy" id="49338"/>
    <lineage>
        <taxon>Bacteria</taxon>
        <taxon>Bacillati</taxon>
        <taxon>Bacillota</taxon>
        <taxon>Clostridia</taxon>
        <taxon>Eubacteriales</taxon>
        <taxon>Desulfitobacteriaceae</taxon>
        <taxon>Desulfitobacterium</taxon>
    </lineage>
</organism>
<comment type="catalytic activity">
    <reaction evidence="9">
        <text>glycyl-[protein] + reduced [flavodoxin] + S-adenosyl-L-methionine = glycin-2-yl radical-[protein] + semiquinone [flavodoxin] + 5'-deoxyadenosine + L-methionine + H(+)</text>
        <dbReference type="Rhea" id="RHEA:61976"/>
        <dbReference type="Rhea" id="RHEA-COMP:10622"/>
        <dbReference type="Rhea" id="RHEA-COMP:14480"/>
        <dbReference type="Rhea" id="RHEA-COMP:15993"/>
        <dbReference type="Rhea" id="RHEA-COMP:15994"/>
        <dbReference type="ChEBI" id="CHEBI:15378"/>
        <dbReference type="ChEBI" id="CHEBI:17319"/>
        <dbReference type="ChEBI" id="CHEBI:29947"/>
        <dbReference type="ChEBI" id="CHEBI:32722"/>
        <dbReference type="ChEBI" id="CHEBI:57618"/>
        <dbReference type="ChEBI" id="CHEBI:57844"/>
        <dbReference type="ChEBI" id="CHEBI:59789"/>
        <dbReference type="ChEBI" id="CHEBI:140311"/>
    </reaction>
</comment>
<evidence type="ECO:0000256" key="5">
    <source>
        <dbReference type="ARBA" id="ARBA00022723"/>
    </source>
</evidence>
<dbReference type="NCBIfam" id="TIGR02494">
    <property type="entry name" value="PFLE_PFLC"/>
    <property type="match status" value="1"/>
</dbReference>
<dbReference type="SFLD" id="SFLDG01066">
    <property type="entry name" value="organic_radical-activating_enz"/>
    <property type="match status" value="1"/>
</dbReference>
<evidence type="ECO:0000256" key="1">
    <source>
        <dbReference type="ARBA" id="ARBA00001966"/>
    </source>
</evidence>
<feature type="domain" description="4Fe-4S ferredoxin-type" evidence="10">
    <location>
        <begin position="54"/>
        <end position="86"/>
    </location>
</feature>
<comment type="cofactor">
    <cofactor evidence="1">
        <name>[4Fe-4S] cluster</name>
        <dbReference type="ChEBI" id="CHEBI:49883"/>
    </cofactor>
</comment>
<dbReference type="InterPro" id="IPR013785">
    <property type="entry name" value="Aldolase_TIM"/>
</dbReference>
<dbReference type="GO" id="GO:0016491">
    <property type="term" value="F:oxidoreductase activity"/>
    <property type="evidence" value="ECO:0007669"/>
    <property type="project" value="UniProtKB-KW"/>
</dbReference>
<dbReference type="Pfam" id="PF00037">
    <property type="entry name" value="Fer4"/>
    <property type="match status" value="1"/>
</dbReference>
<dbReference type="InterPro" id="IPR017896">
    <property type="entry name" value="4Fe4S_Fe-S-bd"/>
</dbReference>
<feature type="domain" description="4Fe-4S ferredoxin-type" evidence="10">
    <location>
        <begin position="89"/>
        <end position="118"/>
    </location>
</feature>
<dbReference type="Pfam" id="PF04055">
    <property type="entry name" value="Radical_SAM"/>
    <property type="match status" value="1"/>
</dbReference>
<evidence type="ECO:0000313" key="12">
    <source>
        <dbReference type="EMBL" id="CDX00411.1"/>
    </source>
</evidence>
<gene>
    <name evidence="12" type="ORF">DPCES_0524</name>
</gene>
<dbReference type="InterPro" id="IPR012839">
    <property type="entry name" value="Organic_radical_activase"/>
</dbReference>
<evidence type="ECO:0000256" key="8">
    <source>
        <dbReference type="ARBA" id="ARBA00023014"/>
    </source>
</evidence>
<evidence type="ECO:0000259" key="10">
    <source>
        <dbReference type="PROSITE" id="PS51379"/>
    </source>
</evidence>
<dbReference type="GO" id="GO:0051539">
    <property type="term" value="F:4 iron, 4 sulfur cluster binding"/>
    <property type="evidence" value="ECO:0007669"/>
    <property type="project" value="UniProtKB-KW"/>
</dbReference>
<reference evidence="12" key="1">
    <citation type="submission" date="2014-07" db="EMBL/GenBank/DDBJ databases">
        <authorList>
            <person name="Hornung V.Bastian."/>
        </authorList>
    </citation>
    <scope>NUCLEOTIDE SEQUENCE</scope>
    <source>
        <strain evidence="12">PCE-S</strain>
    </source>
</reference>
<accession>A0A098AXR7</accession>